<dbReference type="Pfam" id="PF22725">
    <property type="entry name" value="GFO_IDH_MocA_C3"/>
    <property type="match status" value="1"/>
</dbReference>
<dbReference type="AlphaFoldDB" id="A0A1H0S9J2"/>
<keyword evidence="2" id="KW-0520">NAD</keyword>
<dbReference type="PANTHER" id="PTHR43818:SF11">
    <property type="entry name" value="BCDNA.GH03377"/>
    <property type="match status" value="1"/>
</dbReference>
<dbReference type="OrthoDB" id="9792085at2"/>
<dbReference type="Pfam" id="PF01408">
    <property type="entry name" value="GFO_IDH_MocA"/>
    <property type="match status" value="1"/>
</dbReference>
<dbReference type="GO" id="GO:0000166">
    <property type="term" value="F:nucleotide binding"/>
    <property type="evidence" value="ECO:0007669"/>
    <property type="project" value="InterPro"/>
</dbReference>
<evidence type="ECO:0000259" key="4">
    <source>
        <dbReference type="Pfam" id="PF22725"/>
    </source>
</evidence>
<dbReference type="STRING" id="443156.SAMN04489867_2243"/>
<dbReference type="InterPro" id="IPR055170">
    <property type="entry name" value="GFO_IDH_MocA-like_dom"/>
</dbReference>
<reference evidence="6" key="1">
    <citation type="submission" date="2016-10" db="EMBL/GenBank/DDBJ databases">
        <authorList>
            <person name="Varghese N."/>
            <person name="Submissions S."/>
        </authorList>
    </citation>
    <scope>NUCLEOTIDE SEQUENCE [LARGE SCALE GENOMIC DNA]</scope>
    <source>
        <strain evidence="6">DSM 22329</strain>
    </source>
</reference>
<feature type="domain" description="GFO/IDH/MocA-like oxidoreductase" evidence="4">
    <location>
        <begin position="128"/>
        <end position="251"/>
    </location>
</feature>
<keyword evidence="1" id="KW-0560">Oxidoreductase</keyword>
<organism evidence="5 6">
    <name type="scientific">Pedococcus dokdonensis</name>
    <dbReference type="NCBI Taxonomy" id="443156"/>
    <lineage>
        <taxon>Bacteria</taxon>
        <taxon>Bacillati</taxon>
        <taxon>Actinomycetota</taxon>
        <taxon>Actinomycetes</taxon>
        <taxon>Micrococcales</taxon>
        <taxon>Intrasporangiaceae</taxon>
        <taxon>Pedococcus</taxon>
    </lineage>
</organism>
<evidence type="ECO:0000313" key="6">
    <source>
        <dbReference type="Proteomes" id="UP000199077"/>
    </source>
</evidence>
<dbReference type="Gene3D" id="3.30.360.10">
    <property type="entry name" value="Dihydrodipicolinate Reductase, domain 2"/>
    <property type="match status" value="1"/>
</dbReference>
<keyword evidence="6" id="KW-1185">Reference proteome</keyword>
<dbReference type="SUPFAM" id="SSF55347">
    <property type="entry name" value="Glyceraldehyde-3-phosphate dehydrogenase-like, C-terminal domain"/>
    <property type="match status" value="1"/>
</dbReference>
<accession>A0A1H0S9J2</accession>
<evidence type="ECO:0000256" key="2">
    <source>
        <dbReference type="ARBA" id="ARBA00023027"/>
    </source>
</evidence>
<name>A0A1H0S9J2_9MICO</name>
<protein>
    <submittedName>
        <fullName evidence="5">Predicted dehydrogenase</fullName>
    </submittedName>
</protein>
<dbReference type="Proteomes" id="UP000199077">
    <property type="component" value="Chromosome I"/>
</dbReference>
<gene>
    <name evidence="5" type="ORF">SAMN04489867_2243</name>
</gene>
<evidence type="ECO:0000313" key="5">
    <source>
        <dbReference type="EMBL" id="SDP37836.1"/>
    </source>
</evidence>
<dbReference type="InterPro" id="IPR000683">
    <property type="entry name" value="Gfo/Idh/MocA-like_OxRdtase_N"/>
</dbReference>
<dbReference type="Gene3D" id="3.40.50.720">
    <property type="entry name" value="NAD(P)-binding Rossmann-like Domain"/>
    <property type="match status" value="1"/>
</dbReference>
<feature type="domain" description="Gfo/Idh/MocA-like oxidoreductase N-terminal" evidence="3">
    <location>
        <begin position="3"/>
        <end position="120"/>
    </location>
</feature>
<proteinExistence type="predicted"/>
<dbReference type="InterPro" id="IPR036291">
    <property type="entry name" value="NAD(P)-bd_dom_sf"/>
</dbReference>
<dbReference type="InterPro" id="IPR050463">
    <property type="entry name" value="Gfo/Idh/MocA_oxidrdct_glycsds"/>
</dbReference>
<evidence type="ECO:0000256" key="1">
    <source>
        <dbReference type="ARBA" id="ARBA00023002"/>
    </source>
</evidence>
<evidence type="ECO:0000259" key="3">
    <source>
        <dbReference type="Pfam" id="PF01408"/>
    </source>
</evidence>
<dbReference type="GO" id="GO:0016491">
    <property type="term" value="F:oxidoreductase activity"/>
    <property type="evidence" value="ECO:0007669"/>
    <property type="project" value="UniProtKB-KW"/>
</dbReference>
<dbReference type="SUPFAM" id="SSF51735">
    <property type="entry name" value="NAD(P)-binding Rossmann-fold domains"/>
    <property type="match status" value="1"/>
</dbReference>
<sequence>MITMGVVGLGKMGLSHLSIFKAHPDVDLVAVCDSTGYVLDVLSKYTGLRTYKDLAAMLAAEHLDAVVIATPSHLHAPMVRTALEAGVHVFCEKPFTLDDDDGQALTTLARERGLVTQVGYHNRFVAAFAELKRLIDAGALGDVTHVVAEAYGPVVLAPKGGTWRSRRASGGGCLYDYAAHPIDLVQWYLGMPTGVEGSRLNKIFSAETDDEVVSTLMYPDDVTAQVSVNWSDESQRKMSTKISVWGTTGRAVADRQEVQVYLRDTATVPDGYRPGWNVHYTTDLTEQPWFYLRGEEYSAQAATFVERVMTRTTEGPNVFSSAAATDRILSMISADAQGLTAVGERAASSATVTAPRRRRLAFGRGRTA</sequence>
<dbReference type="EMBL" id="LT629711">
    <property type="protein sequence ID" value="SDP37836.1"/>
    <property type="molecule type" value="Genomic_DNA"/>
</dbReference>
<dbReference type="PANTHER" id="PTHR43818">
    <property type="entry name" value="BCDNA.GH03377"/>
    <property type="match status" value="1"/>
</dbReference>